<keyword evidence="2 7" id="KW-0812">Transmembrane</keyword>
<dbReference type="AlphaFoldDB" id="A0A1L7XEY2"/>
<keyword evidence="4 7" id="KW-0472">Membrane</keyword>
<dbReference type="Pfam" id="PF20684">
    <property type="entry name" value="Fung_rhodopsin"/>
    <property type="match status" value="1"/>
</dbReference>
<organism evidence="9 10">
    <name type="scientific">Phialocephala subalpina</name>
    <dbReference type="NCBI Taxonomy" id="576137"/>
    <lineage>
        <taxon>Eukaryota</taxon>
        <taxon>Fungi</taxon>
        <taxon>Dikarya</taxon>
        <taxon>Ascomycota</taxon>
        <taxon>Pezizomycotina</taxon>
        <taxon>Leotiomycetes</taxon>
        <taxon>Helotiales</taxon>
        <taxon>Mollisiaceae</taxon>
        <taxon>Phialocephala</taxon>
        <taxon>Phialocephala fortinii species complex</taxon>
    </lineage>
</organism>
<dbReference type="EMBL" id="FJOG01000024">
    <property type="protein sequence ID" value="CZR63592.1"/>
    <property type="molecule type" value="Genomic_DNA"/>
</dbReference>
<dbReference type="PANTHER" id="PTHR33048">
    <property type="entry name" value="PTH11-LIKE INTEGRAL MEMBRANE PROTEIN (AFU_ORTHOLOGUE AFUA_5G11245)"/>
    <property type="match status" value="1"/>
</dbReference>
<feature type="transmembrane region" description="Helical" evidence="7">
    <location>
        <begin position="209"/>
        <end position="229"/>
    </location>
</feature>
<reference evidence="9 10" key="1">
    <citation type="submission" date="2016-03" db="EMBL/GenBank/DDBJ databases">
        <authorList>
            <person name="Ploux O."/>
        </authorList>
    </citation>
    <scope>NUCLEOTIDE SEQUENCE [LARGE SCALE GENOMIC DNA]</scope>
    <source>
        <strain evidence="9 10">UAMH 11012</strain>
    </source>
</reference>
<dbReference type="OrthoDB" id="5022096at2759"/>
<feature type="transmembrane region" description="Helical" evidence="7">
    <location>
        <begin position="249"/>
        <end position="270"/>
    </location>
</feature>
<dbReference type="InterPro" id="IPR052337">
    <property type="entry name" value="SAT4-like"/>
</dbReference>
<dbReference type="InterPro" id="IPR049326">
    <property type="entry name" value="Rhodopsin_dom_fungi"/>
</dbReference>
<feature type="transmembrane region" description="Helical" evidence="7">
    <location>
        <begin position="20"/>
        <end position="40"/>
    </location>
</feature>
<evidence type="ECO:0000313" key="10">
    <source>
        <dbReference type="Proteomes" id="UP000184330"/>
    </source>
</evidence>
<gene>
    <name evidence="9" type="ORF">PAC_13489</name>
</gene>
<evidence type="ECO:0000256" key="2">
    <source>
        <dbReference type="ARBA" id="ARBA00022692"/>
    </source>
</evidence>
<sequence length="397" mass="44312">MSTTLLDAKVADVNRGPAILGATITVTILAFASVCARMYVRVRMIRSTGPDDYVILFAMLLSLIGIGFVIPEVQNGAGRHVALVEPAKAKLGLELNFITQPIYLWAITIVKCSIALFLLRIAPTKFFKRLLWGTIIFLLVYTFAAFMTIVLQCKNLAINWDTTVQTTCWAPTTLRNLSYVNSSINIFTDLMMAALPIPMLWNLQINGRVKASLCCIMGLGIFACVSSIMKLSTLPSYGLTGDFLFDSTMITIWTIVECNVGIITACLPCLKPLFKRMLENPWAYGSSKTKKNTNDNNLQSRPHGSKYAHTASVSRDLSSKNNFEMLGSRKGDDLENNRSEESILPLQGNTITKTTFITVDREVGLNSHKLDRGREQRGFWVMGKREYAPERRIEDRV</sequence>
<evidence type="ECO:0000256" key="1">
    <source>
        <dbReference type="ARBA" id="ARBA00004141"/>
    </source>
</evidence>
<dbReference type="GO" id="GO:0016020">
    <property type="term" value="C:membrane"/>
    <property type="evidence" value="ECO:0007669"/>
    <property type="project" value="UniProtKB-SubCell"/>
</dbReference>
<comment type="subcellular location">
    <subcellularLocation>
        <location evidence="1">Membrane</location>
        <topology evidence="1">Multi-pass membrane protein</topology>
    </subcellularLocation>
</comment>
<feature type="region of interest" description="Disordered" evidence="6">
    <location>
        <begin position="285"/>
        <end position="314"/>
    </location>
</feature>
<dbReference type="Proteomes" id="UP000184330">
    <property type="component" value="Unassembled WGS sequence"/>
</dbReference>
<keyword evidence="10" id="KW-1185">Reference proteome</keyword>
<feature type="transmembrane region" description="Helical" evidence="7">
    <location>
        <begin position="131"/>
        <end position="151"/>
    </location>
</feature>
<name>A0A1L7XEY2_9HELO</name>
<evidence type="ECO:0000256" key="3">
    <source>
        <dbReference type="ARBA" id="ARBA00022989"/>
    </source>
</evidence>
<evidence type="ECO:0000256" key="7">
    <source>
        <dbReference type="SAM" id="Phobius"/>
    </source>
</evidence>
<keyword evidence="3 7" id="KW-1133">Transmembrane helix</keyword>
<evidence type="ECO:0000259" key="8">
    <source>
        <dbReference type="Pfam" id="PF20684"/>
    </source>
</evidence>
<evidence type="ECO:0000256" key="4">
    <source>
        <dbReference type="ARBA" id="ARBA00023136"/>
    </source>
</evidence>
<evidence type="ECO:0000256" key="5">
    <source>
        <dbReference type="ARBA" id="ARBA00038359"/>
    </source>
</evidence>
<feature type="transmembrane region" description="Helical" evidence="7">
    <location>
        <begin position="102"/>
        <end position="119"/>
    </location>
</feature>
<dbReference type="PANTHER" id="PTHR33048:SF167">
    <property type="entry name" value="INTEGRAL MEMBRANE PROTEIN"/>
    <property type="match status" value="1"/>
</dbReference>
<proteinExistence type="inferred from homology"/>
<comment type="similarity">
    <text evidence="5">Belongs to the SAT4 family.</text>
</comment>
<protein>
    <submittedName>
        <fullName evidence="9">Related to integral membrane protein</fullName>
    </submittedName>
</protein>
<accession>A0A1L7XEY2</accession>
<feature type="transmembrane region" description="Helical" evidence="7">
    <location>
        <begin position="52"/>
        <end position="70"/>
    </location>
</feature>
<evidence type="ECO:0000256" key="6">
    <source>
        <dbReference type="SAM" id="MobiDB-lite"/>
    </source>
</evidence>
<dbReference type="STRING" id="576137.A0A1L7XEY2"/>
<evidence type="ECO:0000313" key="9">
    <source>
        <dbReference type="EMBL" id="CZR63592.1"/>
    </source>
</evidence>
<feature type="domain" description="Rhodopsin" evidence="8">
    <location>
        <begin position="36"/>
        <end position="276"/>
    </location>
</feature>
<feature type="transmembrane region" description="Helical" evidence="7">
    <location>
        <begin position="179"/>
        <end position="197"/>
    </location>
</feature>